<dbReference type="RefSeq" id="WP_129891792.1">
    <property type="nucleotide sequence ID" value="NZ_CP035758.1"/>
</dbReference>
<proteinExistence type="predicted"/>
<feature type="transmembrane region" description="Helical" evidence="1">
    <location>
        <begin position="205"/>
        <end position="227"/>
    </location>
</feature>
<feature type="transmembrane region" description="Helical" evidence="1">
    <location>
        <begin position="149"/>
        <end position="168"/>
    </location>
</feature>
<feature type="transmembrane region" description="Helical" evidence="1">
    <location>
        <begin position="174"/>
        <end position="193"/>
    </location>
</feature>
<dbReference type="AlphaFoldDB" id="A0A4P6JZ42"/>
<organism evidence="2 3">
    <name type="scientific">Ktedonosporobacter rubrisoli</name>
    <dbReference type="NCBI Taxonomy" id="2509675"/>
    <lineage>
        <taxon>Bacteria</taxon>
        <taxon>Bacillati</taxon>
        <taxon>Chloroflexota</taxon>
        <taxon>Ktedonobacteria</taxon>
        <taxon>Ktedonobacterales</taxon>
        <taxon>Ktedonosporobacteraceae</taxon>
        <taxon>Ktedonosporobacter</taxon>
    </lineage>
</organism>
<keyword evidence="1" id="KW-0812">Transmembrane</keyword>
<dbReference type="OrthoDB" id="151583at2"/>
<gene>
    <name evidence="2" type="ORF">EPA93_34075</name>
</gene>
<accession>A0A4P6JZ42</accession>
<evidence type="ECO:0000313" key="2">
    <source>
        <dbReference type="EMBL" id="QBD80730.1"/>
    </source>
</evidence>
<sequence length="329" mass="36058">MKKATLSPALVLFLLSPLVAELLSGSSPPSQFFSPLLLILLLALYGSGALICRELTLRWAKGWPSLLILGAAFAIVVEGLMAKSFFDPYWTDVGTLGSYGRWLGINWVWTVQMIFFHALFSIGIPVLITNVLFPQHRNEAWVSPRTFNWLAGILLAATIAGCLFFNLYQPGLGLYIIALLIVAILVLIARYLPARMQDIMTIRETSLAAPYVFGALGFVATLAFFLINSLLPLTPIPAIVTIICVIALASYVLRNILAMSGNGSRWGAEHQIALATGALLLLVLRAPLLEWFPGMRNTAGMTLVAVIATLGLILMGWWVRIRLHSQNRI</sequence>
<feature type="transmembrane region" description="Helical" evidence="1">
    <location>
        <begin position="30"/>
        <end position="51"/>
    </location>
</feature>
<feature type="transmembrane region" description="Helical" evidence="1">
    <location>
        <begin position="63"/>
        <end position="86"/>
    </location>
</feature>
<name>A0A4P6JZ42_KTERU</name>
<dbReference type="Proteomes" id="UP000290365">
    <property type="component" value="Chromosome"/>
</dbReference>
<dbReference type="EMBL" id="CP035758">
    <property type="protein sequence ID" value="QBD80730.1"/>
    <property type="molecule type" value="Genomic_DNA"/>
</dbReference>
<evidence type="ECO:0000256" key="1">
    <source>
        <dbReference type="SAM" id="Phobius"/>
    </source>
</evidence>
<feature type="transmembrane region" description="Helical" evidence="1">
    <location>
        <begin position="273"/>
        <end position="292"/>
    </location>
</feature>
<evidence type="ECO:0000313" key="3">
    <source>
        <dbReference type="Proteomes" id="UP000290365"/>
    </source>
</evidence>
<dbReference type="KEGG" id="kbs:EPA93_34075"/>
<protein>
    <submittedName>
        <fullName evidence="2">Uncharacterized protein</fullName>
    </submittedName>
</protein>
<reference evidence="2 3" key="1">
    <citation type="submission" date="2019-01" db="EMBL/GenBank/DDBJ databases">
        <title>Ktedonosporobacter rubrisoli SCAWS-G2.</title>
        <authorList>
            <person name="Huang Y."/>
            <person name="Yan B."/>
        </authorList>
    </citation>
    <scope>NUCLEOTIDE SEQUENCE [LARGE SCALE GENOMIC DNA]</scope>
    <source>
        <strain evidence="2 3">SCAWS-G2</strain>
    </source>
</reference>
<feature type="transmembrane region" description="Helical" evidence="1">
    <location>
        <begin position="298"/>
        <end position="319"/>
    </location>
</feature>
<keyword evidence="1" id="KW-1133">Transmembrane helix</keyword>
<feature type="transmembrane region" description="Helical" evidence="1">
    <location>
        <begin position="233"/>
        <end position="253"/>
    </location>
</feature>
<keyword evidence="1" id="KW-0472">Membrane</keyword>
<keyword evidence="3" id="KW-1185">Reference proteome</keyword>
<feature type="transmembrane region" description="Helical" evidence="1">
    <location>
        <begin position="106"/>
        <end position="128"/>
    </location>
</feature>